<dbReference type="InterPro" id="IPR004333">
    <property type="entry name" value="SBP_dom"/>
</dbReference>
<keyword evidence="6" id="KW-0238">DNA-binding</keyword>
<organism evidence="12 13">
    <name type="scientific">Rubroshorea leprosula</name>
    <dbReference type="NCBI Taxonomy" id="152421"/>
    <lineage>
        <taxon>Eukaryota</taxon>
        <taxon>Viridiplantae</taxon>
        <taxon>Streptophyta</taxon>
        <taxon>Embryophyta</taxon>
        <taxon>Tracheophyta</taxon>
        <taxon>Spermatophyta</taxon>
        <taxon>Magnoliopsida</taxon>
        <taxon>eudicotyledons</taxon>
        <taxon>Gunneridae</taxon>
        <taxon>Pentapetalae</taxon>
        <taxon>rosids</taxon>
        <taxon>malvids</taxon>
        <taxon>Malvales</taxon>
        <taxon>Dipterocarpaceae</taxon>
        <taxon>Rubroshorea</taxon>
    </lineage>
</organism>
<evidence type="ECO:0000313" key="12">
    <source>
        <dbReference type="EMBL" id="GKV12814.1"/>
    </source>
</evidence>
<dbReference type="InterPro" id="IPR036893">
    <property type="entry name" value="SBP_sf"/>
</dbReference>
<name>A0AAV5JE48_9ROSI</name>
<comment type="caution">
    <text evidence="12">The sequence shown here is derived from an EMBL/GenBank/DDBJ whole genome shotgun (WGS) entry which is preliminary data.</text>
</comment>
<evidence type="ECO:0000256" key="8">
    <source>
        <dbReference type="ARBA" id="ARBA00023242"/>
    </source>
</evidence>
<evidence type="ECO:0000256" key="10">
    <source>
        <dbReference type="SAM" id="MobiDB-lite"/>
    </source>
</evidence>
<evidence type="ECO:0000256" key="3">
    <source>
        <dbReference type="ARBA" id="ARBA00022771"/>
    </source>
</evidence>
<protein>
    <recommendedName>
        <fullName evidence="11">SBP-type domain-containing protein</fullName>
    </recommendedName>
</protein>
<dbReference type="PANTHER" id="PTHR31251:SF180">
    <property type="entry name" value="SBP-TYPE DOMAIN-CONTAINING PROTEIN"/>
    <property type="match status" value="1"/>
</dbReference>
<reference evidence="12 13" key="1">
    <citation type="journal article" date="2021" name="Commun. Biol.">
        <title>The genome of Shorea leprosula (Dipterocarpaceae) highlights the ecological relevance of drought in aseasonal tropical rainforests.</title>
        <authorList>
            <person name="Ng K.K.S."/>
            <person name="Kobayashi M.J."/>
            <person name="Fawcett J.A."/>
            <person name="Hatakeyama M."/>
            <person name="Paape T."/>
            <person name="Ng C.H."/>
            <person name="Ang C.C."/>
            <person name="Tnah L.H."/>
            <person name="Lee C.T."/>
            <person name="Nishiyama T."/>
            <person name="Sese J."/>
            <person name="O'Brien M.J."/>
            <person name="Copetti D."/>
            <person name="Mohd Noor M.I."/>
            <person name="Ong R.C."/>
            <person name="Putra M."/>
            <person name="Sireger I.Z."/>
            <person name="Indrioko S."/>
            <person name="Kosugi Y."/>
            <person name="Izuno A."/>
            <person name="Isagi Y."/>
            <person name="Lee S.L."/>
            <person name="Shimizu K.K."/>
        </authorList>
    </citation>
    <scope>NUCLEOTIDE SEQUENCE [LARGE SCALE GENOMIC DNA]</scope>
    <source>
        <strain evidence="12">214</strain>
    </source>
</reference>
<feature type="compositionally biased region" description="Basic residues" evidence="10">
    <location>
        <begin position="230"/>
        <end position="241"/>
    </location>
</feature>
<evidence type="ECO:0000256" key="1">
    <source>
        <dbReference type="ARBA" id="ARBA00004123"/>
    </source>
</evidence>
<dbReference type="Gene3D" id="4.10.1100.10">
    <property type="entry name" value="Transcription factor, SBP-box domain"/>
    <property type="match status" value="1"/>
</dbReference>
<keyword evidence="13" id="KW-1185">Reference proteome</keyword>
<evidence type="ECO:0000259" key="11">
    <source>
        <dbReference type="PROSITE" id="PS51141"/>
    </source>
</evidence>
<dbReference type="InterPro" id="IPR044817">
    <property type="entry name" value="SBP-like"/>
</dbReference>
<evidence type="ECO:0000256" key="2">
    <source>
        <dbReference type="ARBA" id="ARBA00022723"/>
    </source>
</evidence>
<evidence type="ECO:0000256" key="4">
    <source>
        <dbReference type="ARBA" id="ARBA00022833"/>
    </source>
</evidence>
<sequence>MENGIARDIFNAYRGQSCNNTTFAWETEELHPSRFCWGNNNNSLESYQYATTTAPVTARVETDEFATHTHGSASHALVFPHHQGNGTTTSTTTDSQYSLHHRNRSHLHPDPHLVCLRLGKRHYFEDSTSIGGNGFSIGKRSDEVPYYDFGADGVRPSSSRSAAVPQCQVEGCQVALVNVKEYHRRHKVCEKHSKAPKVVVLGLEQRFCQQCSRFHLVSEFDDSKRSCRKRLAGHNQRRRKTSHDSISRTSSQEGDGNRMTERFQYLSSPSTGCAHSLLSSGADSWVSPSDLSSRSSAALRELIEENRASVLARQLVLDPDWQLHLHQHSVEDLGEAQTSPSFVTEEQHHHQLPEPHGWERFSATGSNVTLDLMQASSSAVSMYSVRGEKQGIEEEE</sequence>
<keyword evidence="4" id="KW-0862">Zinc</keyword>
<evidence type="ECO:0000256" key="5">
    <source>
        <dbReference type="ARBA" id="ARBA00023015"/>
    </source>
</evidence>
<dbReference type="SUPFAM" id="SSF103612">
    <property type="entry name" value="SBT domain"/>
    <property type="match status" value="1"/>
</dbReference>
<dbReference type="Pfam" id="PF03110">
    <property type="entry name" value="SBP"/>
    <property type="match status" value="1"/>
</dbReference>
<evidence type="ECO:0000256" key="7">
    <source>
        <dbReference type="ARBA" id="ARBA00023163"/>
    </source>
</evidence>
<evidence type="ECO:0000313" key="13">
    <source>
        <dbReference type="Proteomes" id="UP001054252"/>
    </source>
</evidence>
<feature type="region of interest" description="Disordered" evidence="10">
    <location>
        <begin position="332"/>
        <end position="358"/>
    </location>
</feature>
<dbReference type="Proteomes" id="UP001054252">
    <property type="component" value="Unassembled WGS sequence"/>
</dbReference>
<dbReference type="PROSITE" id="PS51141">
    <property type="entry name" value="ZF_SBP"/>
    <property type="match status" value="1"/>
</dbReference>
<accession>A0AAV5JE48</accession>
<evidence type="ECO:0000256" key="9">
    <source>
        <dbReference type="PROSITE-ProRule" id="PRU00470"/>
    </source>
</evidence>
<dbReference type="PANTHER" id="PTHR31251">
    <property type="entry name" value="SQUAMOSA PROMOTER-BINDING-LIKE PROTEIN 4"/>
    <property type="match status" value="1"/>
</dbReference>
<keyword evidence="8" id="KW-0539">Nucleus</keyword>
<keyword evidence="5" id="KW-0805">Transcription regulation</keyword>
<dbReference type="GO" id="GO:0005634">
    <property type="term" value="C:nucleus"/>
    <property type="evidence" value="ECO:0007669"/>
    <property type="project" value="UniProtKB-SubCell"/>
</dbReference>
<proteinExistence type="predicted"/>
<gene>
    <name evidence="12" type="ORF">SLEP1_g23911</name>
</gene>
<feature type="compositionally biased region" description="Basic and acidic residues" evidence="10">
    <location>
        <begin position="345"/>
        <end position="358"/>
    </location>
</feature>
<feature type="region of interest" description="Disordered" evidence="10">
    <location>
        <begin position="230"/>
        <end position="259"/>
    </location>
</feature>
<keyword evidence="2" id="KW-0479">Metal-binding</keyword>
<dbReference type="GO" id="GO:0008270">
    <property type="term" value="F:zinc ion binding"/>
    <property type="evidence" value="ECO:0007669"/>
    <property type="project" value="UniProtKB-KW"/>
</dbReference>
<dbReference type="AlphaFoldDB" id="A0AAV5JE48"/>
<feature type="domain" description="SBP-type" evidence="11">
    <location>
        <begin position="164"/>
        <end position="241"/>
    </location>
</feature>
<evidence type="ECO:0000256" key="6">
    <source>
        <dbReference type="ARBA" id="ARBA00023125"/>
    </source>
</evidence>
<comment type="subcellular location">
    <subcellularLocation>
        <location evidence="1">Nucleus</location>
    </subcellularLocation>
</comment>
<dbReference type="GO" id="GO:0003677">
    <property type="term" value="F:DNA binding"/>
    <property type="evidence" value="ECO:0007669"/>
    <property type="project" value="UniProtKB-KW"/>
</dbReference>
<keyword evidence="7" id="KW-0804">Transcription</keyword>
<keyword evidence="3 9" id="KW-0863">Zinc-finger</keyword>
<dbReference type="FunFam" id="4.10.1100.10:FF:000001">
    <property type="entry name" value="Squamosa promoter-binding-like protein 14"/>
    <property type="match status" value="1"/>
</dbReference>
<dbReference type="EMBL" id="BPVZ01000037">
    <property type="protein sequence ID" value="GKV12814.1"/>
    <property type="molecule type" value="Genomic_DNA"/>
</dbReference>